<dbReference type="RefSeq" id="WP_200747804.1">
    <property type="nucleotide sequence ID" value="NZ_JAEOAH010000003.1"/>
</dbReference>
<keyword evidence="4" id="KW-1185">Reference proteome</keyword>
<protein>
    <submittedName>
        <fullName evidence="3">Glycosyltransferase</fullName>
    </submittedName>
</protein>
<dbReference type="CDD" id="cd00761">
    <property type="entry name" value="Glyco_tranf_GTA_type"/>
    <property type="match status" value="1"/>
</dbReference>
<dbReference type="InterPro" id="IPR029044">
    <property type="entry name" value="Nucleotide-diphossugar_trans"/>
</dbReference>
<sequence length="905" mass="106001">MKIANLDEQINHLKSRKEMIENAIKKEKYEIDYLLENGGLPRSILNESFILFEDMVDASNNMNKEEYLKYREEVADLEYFNRVKPLLQKIPDSNGSRYYQRFKINVGIIADEFLYQSYKDVANFYPITLTNYKDYKNQLDILLVVSTWKGLDKTWVGLGNPSSNKRKEAYKIIHFFKKNKVKTVFYSKEDPVNYEEFIGLAKKCEYVFTTAKEKIESYKKDCHHDRIFVLEFGVNPLYHNPIGIKNIQKSDDVLFAGSWLTKYPERQKETIEIFDGVIQAKRKLKIIDRNFHLNKLNYFFPTKYVQYISPAIEHQYLQKVHKLYNWAINLNSIKYSETMFANRIYELQAIGNIIISNYSVGVNDKFPNVFLVNEKNEIKDIMNGFTCEEVYKHQVIGIRNTMSSHTTFERFDDLLACIGFSRQLHSKKVLVVADIMNADVLRGFENQTYTEKHLIGEADLNEQIKTQYDCIAFFKSKYKYQEYYLEDMVNGFKYTDSDYISKSSYYNGSELIEGIEHNYINEMKDKYKTVFWAASFHANELLNMKQNHKRANGYCIDHFELNTASNNQVLKENNCAYELSVIIPVYNNGQYLLNKCFNSLKRSSIFEKMEIIMIDDGSSDKETLVAINRIAREHPNVISNFFPEGGSGSASRSRNRGVELATTKFVTYLDPDNEAVNDGYAQLLNVLQSNKELDIAIGNMIKLDNTKISNFKYYKTVMDACHSNIINHPKQLLMDTNLRTQSIQALVVKREIIISNNLKMVENAGGQDTLFFQELLLNSSKGAVVDRDIHIYYAAVSGSVTNTVTKKFFDKYYTLEKERLSFLIKNDMLDLYMEKRFNFYFRNWYLVRIKKINHEDQKEAIDTLYKIYALYQDSVLKKSMEVEKFSALYEKGKYKQIIKYFSSIN</sequence>
<dbReference type="Pfam" id="PF00535">
    <property type="entry name" value="Glycos_transf_2"/>
    <property type="match status" value="1"/>
</dbReference>
<dbReference type="SUPFAM" id="SSF53448">
    <property type="entry name" value="Nucleotide-diphospho-sugar transferases"/>
    <property type="match status" value="1"/>
</dbReference>
<evidence type="ECO:0000313" key="3">
    <source>
        <dbReference type="EMBL" id="MBK3493771.1"/>
    </source>
</evidence>
<evidence type="ECO:0000256" key="1">
    <source>
        <dbReference type="SAM" id="Coils"/>
    </source>
</evidence>
<dbReference type="PANTHER" id="PTHR43685">
    <property type="entry name" value="GLYCOSYLTRANSFERASE"/>
    <property type="match status" value="1"/>
</dbReference>
<dbReference type="PANTHER" id="PTHR43685:SF2">
    <property type="entry name" value="GLYCOSYLTRANSFERASE 2-LIKE DOMAIN-CONTAINING PROTEIN"/>
    <property type="match status" value="1"/>
</dbReference>
<dbReference type="InterPro" id="IPR001173">
    <property type="entry name" value="Glyco_trans_2-like"/>
</dbReference>
<gene>
    <name evidence="3" type="ORF">JFL43_02630</name>
</gene>
<name>A0ABS1H2X6_9BACL</name>
<dbReference type="Gene3D" id="3.90.550.10">
    <property type="entry name" value="Spore Coat Polysaccharide Biosynthesis Protein SpsA, Chain A"/>
    <property type="match status" value="1"/>
</dbReference>
<comment type="caution">
    <text evidence="3">The sequence shown here is derived from an EMBL/GenBank/DDBJ whole genome shotgun (WGS) entry which is preliminary data.</text>
</comment>
<dbReference type="EMBL" id="JAEOAH010000003">
    <property type="protein sequence ID" value="MBK3493771.1"/>
    <property type="molecule type" value="Genomic_DNA"/>
</dbReference>
<dbReference type="InterPro" id="IPR050834">
    <property type="entry name" value="Glycosyltransf_2"/>
</dbReference>
<keyword evidence="1" id="KW-0175">Coiled coil</keyword>
<organism evidence="3 4">
    <name type="scientific">Viridibacillus soli</name>
    <dbReference type="NCBI Taxonomy" id="2798301"/>
    <lineage>
        <taxon>Bacteria</taxon>
        <taxon>Bacillati</taxon>
        <taxon>Bacillota</taxon>
        <taxon>Bacilli</taxon>
        <taxon>Bacillales</taxon>
        <taxon>Caryophanaceae</taxon>
        <taxon>Viridibacillus</taxon>
    </lineage>
</organism>
<dbReference type="Proteomes" id="UP000618943">
    <property type="component" value="Unassembled WGS sequence"/>
</dbReference>
<reference evidence="3 4" key="1">
    <citation type="submission" date="2020-12" db="EMBL/GenBank/DDBJ databases">
        <title>YIM B01967 draft genome.</title>
        <authorList>
            <person name="Yan X."/>
        </authorList>
    </citation>
    <scope>NUCLEOTIDE SEQUENCE [LARGE SCALE GENOMIC DNA]</scope>
    <source>
        <strain evidence="3 4">YIM B01967</strain>
    </source>
</reference>
<proteinExistence type="predicted"/>
<evidence type="ECO:0000313" key="4">
    <source>
        <dbReference type="Proteomes" id="UP000618943"/>
    </source>
</evidence>
<feature type="domain" description="Glycosyltransferase 2-like" evidence="2">
    <location>
        <begin position="580"/>
        <end position="702"/>
    </location>
</feature>
<evidence type="ECO:0000259" key="2">
    <source>
        <dbReference type="Pfam" id="PF00535"/>
    </source>
</evidence>
<feature type="coiled-coil region" evidence="1">
    <location>
        <begin position="3"/>
        <end position="30"/>
    </location>
</feature>
<accession>A0ABS1H2X6</accession>